<gene>
    <name evidence="2" type="ORF">FLP10_16480</name>
</gene>
<evidence type="ECO:0000313" key="2">
    <source>
        <dbReference type="EMBL" id="QEO15837.1"/>
    </source>
</evidence>
<proteinExistence type="predicted"/>
<dbReference type="GO" id="GO:0016787">
    <property type="term" value="F:hydrolase activity"/>
    <property type="evidence" value="ECO:0007669"/>
    <property type="project" value="UniProtKB-KW"/>
</dbReference>
<keyword evidence="2" id="KW-0378">Hydrolase</keyword>
<feature type="domain" description="AB hydrolase-1" evidence="1">
    <location>
        <begin position="173"/>
        <end position="291"/>
    </location>
</feature>
<protein>
    <submittedName>
        <fullName evidence="2">Alpha/beta fold hydrolase</fullName>
    </submittedName>
</protein>
<keyword evidence="3" id="KW-1185">Reference proteome</keyword>
<dbReference type="AlphaFoldDB" id="A0A5C1YL77"/>
<dbReference type="Proteomes" id="UP000324678">
    <property type="component" value="Chromosome"/>
</dbReference>
<reference evidence="2 3" key="1">
    <citation type="submission" date="2019-09" db="EMBL/GenBank/DDBJ databases">
        <title>Genome sequencing of strain KACC 19306.</title>
        <authorList>
            <person name="Heo J."/>
            <person name="Kim S.-J."/>
            <person name="Kim J.-S."/>
            <person name="Hong S.-B."/>
            <person name="Kwon S.-W."/>
        </authorList>
    </citation>
    <scope>NUCLEOTIDE SEQUENCE [LARGE SCALE GENOMIC DNA]</scope>
    <source>
        <strain evidence="2 3">KACC 19306</strain>
    </source>
</reference>
<dbReference type="Pfam" id="PF00561">
    <property type="entry name" value="Abhydrolase_1"/>
    <property type="match status" value="1"/>
</dbReference>
<sequence length="416" mass="45241">MTRGRSRLGRGEDARSAVATAAAAAGLVVAGVTAATAAAAAVVTVLMARRVVTPVAVRDEDVRVVSVDLAAGEIRLESSPESAMTGRYGFWFDRESGHARLGDVLADDGRTVRRAVPSVDFGRLDRARRGRMNGWYYLGPWELGHRYENVLVETALGPAPAWHIPAETPGPNWIVQVHGRGAKRHEALRAVDTAREAGWDSLLVSYRNDGEAPDSVDRRYGLGGTEWADVVAAVRYAVEHGAERVVLMGWSMGGAISLQAVLRSDEVRERLVGIVLDSPAIDWSDILRFQGTLQRLPHPIGDLTTRLLGTDAAVMLTGLAAPIDLEGLDVIAHADELDVPMLLMHSVDDGFVPIDGSRRLAAARPDLVDFEVFEGARHTKLWNHDPERWMALLRRFLDRQADAAPAEDLIDDEIVG</sequence>
<dbReference type="EMBL" id="CP043505">
    <property type="protein sequence ID" value="QEO15837.1"/>
    <property type="molecule type" value="Genomic_DNA"/>
</dbReference>
<dbReference type="Gene3D" id="3.40.50.1820">
    <property type="entry name" value="alpha/beta hydrolase"/>
    <property type="match status" value="1"/>
</dbReference>
<dbReference type="OrthoDB" id="8111537at2"/>
<dbReference type="KEGG" id="ail:FLP10_16480"/>
<dbReference type="InterPro" id="IPR029058">
    <property type="entry name" value="AB_hydrolase_fold"/>
</dbReference>
<name>A0A5C1YL77_9MICO</name>
<dbReference type="SUPFAM" id="SSF53474">
    <property type="entry name" value="alpha/beta-Hydrolases"/>
    <property type="match status" value="1"/>
</dbReference>
<organism evidence="2 3">
    <name type="scientific">Agromyces intestinalis</name>
    <dbReference type="NCBI Taxonomy" id="2592652"/>
    <lineage>
        <taxon>Bacteria</taxon>
        <taxon>Bacillati</taxon>
        <taxon>Actinomycetota</taxon>
        <taxon>Actinomycetes</taxon>
        <taxon>Micrococcales</taxon>
        <taxon>Microbacteriaceae</taxon>
        <taxon>Agromyces</taxon>
    </lineage>
</organism>
<evidence type="ECO:0000313" key="3">
    <source>
        <dbReference type="Proteomes" id="UP000324678"/>
    </source>
</evidence>
<accession>A0A5C1YL77</accession>
<dbReference type="InterPro" id="IPR000073">
    <property type="entry name" value="AB_hydrolase_1"/>
</dbReference>
<evidence type="ECO:0000259" key="1">
    <source>
        <dbReference type="Pfam" id="PF00561"/>
    </source>
</evidence>